<evidence type="ECO:0000313" key="2">
    <source>
        <dbReference type="EMBL" id="CAL4989830.1"/>
    </source>
</evidence>
<reference evidence="3" key="1">
    <citation type="submission" date="2024-06" db="EMBL/GenBank/DDBJ databases">
        <authorList>
            <person name="Ryan C."/>
        </authorList>
    </citation>
    <scope>NUCLEOTIDE SEQUENCE [LARGE SCALE GENOMIC DNA]</scope>
</reference>
<name>A0ABC9B259_9POAL</name>
<proteinExistence type="predicted"/>
<organism evidence="2 3">
    <name type="scientific">Urochloa decumbens</name>
    <dbReference type="NCBI Taxonomy" id="240449"/>
    <lineage>
        <taxon>Eukaryota</taxon>
        <taxon>Viridiplantae</taxon>
        <taxon>Streptophyta</taxon>
        <taxon>Embryophyta</taxon>
        <taxon>Tracheophyta</taxon>
        <taxon>Spermatophyta</taxon>
        <taxon>Magnoliopsida</taxon>
        <taxon>Liliopsida</taxon>
        <taxon>Poales</taxon>
        <taxon>Poaceae</taxon>
        <taxon>PACMAD clade</taxon>
        <taxon>Panicoideae</taxon>
        <taxon>Panicodae</taxon>
        <taxon>Paniceae</taxon>
        <taxon>Melinidinae</taxon>
        <taxon>Urochloa</taxon>
    </lineage>
</organism>
<dbReference type="AlphaFoldDB" id="A0ABC9B259"/>
<keyword evidence="3" id="KW-1185">Reference proteome</keyword>
<dbReference type="EMBL" id="OZ075133">
    <property type="protein sequence ID" value="CAL4989830.1"/>
    <property type="molecule type" value="Genomic_DNA"/>
</dbReference>
<sequence>MFTTQVGHMAHALLLHSALEIWRRYSSSIHVLSMFPANGRGSSVLLPSSREHVMLHARLQYMYRPRLLAPLCRSKQTPTLLLHYTSIDLHYQDLLLLPLLTSEAKLVTAQGDLSMKAAMSAVILLHLLLINTATAAASPATSSLPPDGQGWATAARRLLLPRLTAAMATATNTFHVKGAAHQPATAKPSVEFNASTRSAPGSKFNPRQN</sequence>
<evidence type="ECO:0000313" key="3">
    <source>
        <dbReference type="Proteomes" id="UP001497457"/>
    </source>
</evidence>
<reference evidence="2 3" key="2">
    <citation type="submission" date="2024-10" db="EMBL/GenBank/DDBJ databases">
        <authorList>
            <person name="Ryan C."/>
        </authorList>
    </citation>
    <scope>NUCLEOTIDE SEQUENCE [LARGE SCALE GENOMIC DNA]</scope>
</reference>
<protein>
    <submittedName>
        <fullName evidence="2">Uncharacterized protein</fullName>
    </submittedName>
</protein>
<dbReference type="Proteomes" id="UP001497457">
    <property type="component" value="Chromosome 23rd"/>
</dbReference>
<accession>A0ABC9B259</accession>
<evidence type="ECO:0000256" key="1">
    <source>
        <dbReference type="SAM" id="MobiDB-lite"/>
    </source>
</evidence>
<gene>
    <name evidence="2" type="ORF">URODEC1_LOCUS59946</name>
</gene>
<feature type="region of interest" description="Disordered" evidence="1">
    <location>
        <begin position="185"/>
        <end position="209"/>
    </location>
</feature>
<feature type="compositionally biased region" description="Polar residues" evidence="1">
    <location>
        <begin position="192"/>
        <end position="209"/>
    </location>
</feature>